<comment type="caution">
    <text evidence="1">The sequence shown here is derived from an EMBL/GenBank/DDBJ whole genome shotgun (WGS) entry which is preliminary data.</text>
</comment>
<dbReference type="AlphaFoldDB" id="A0A9W4R3H9"/>
<name>A0A9W4R3H9_PSEHA</name>
<keyword evidence="2" id="KW-1185">Reference proteome</keyword>
<sequence length="91" mass="10187">MIERLCAEQRRALLLNENSTSVNLIVHIDVYSLPSFLSVKRYFLYFSLFGNKIGSSIAFTNAGDLNAFFMTLKSTFNQISSPVRSSVPKCG</sequence>
<proteinExistence type="predicted"/>
<evidence type="ECO:0000313" key="1">
    <source>
        <dbReference type="EMBL" id="CAH9064510.1"/>
    </source>
</evidence>
<organism evidence="1 2">
    <name type="scientific">Pseudoalteromonas haloplanktis</name>
    <name type="common">Alteromonas haloplanktis</name>
    <dbReference type="NCBI Taxonomy" id="228"/>
    <lineage>
        <taxon>Bacteria</taxon>
        <taxon>Pseudomonadati</taxon>
        <taxon>Pseudomonadota</taxon>
        <taxon>Gammaproteobacteria</taxon>
        <taxon>Alteromonadales</taxon>
        <taxon>Pseudoalteromonadaceae</taxon>
        <taxon>Pseudoalteromonas</taxon>
    </lineage>
</organism>
<gene>
    <name evidence="1" type="ORF">PSEHALCIP103_03164</name>
</gene>
<dbReference type="Proteomes" id="UP001152447">
    <property type="component" value="Unassembled WGS sequence"/>
</dbReference>
<accession>A0A9W4R3H9</accession>
<dbReference type="EMBL" id="CAMAPB010000058">
    <property type="protein sequence ID" value="CAH9064510.1"/>
    <property type="molecule type" value="Genomic_DNA"/>
</dbReference>
<reference evidence="1" key="1">
    <citation type="submission" date="2022-07" db="EMBL/GenBank/DDBJ databases">
        <authorList>
            <person name="Criscuolo A."/>
        </authorList>
    </citation>
    <scope>NUCLEOTIDE SEQUENCE</scope>
    <source>
        <strain evidence="1">CIP103197</strain>
    </source>
</reference>
<evidence type="ECO:0000313" key="2">
    <source>
        <dbReference type="Proteomes" id="UP001152447"/>
    </source>
</evidence>
<protein>
    <submittedName>
        <fullName evidence="1">Uncharacterized protein</fullName>
    </submittedName>
</protein>